<sequence length="82" mass="8886">MFMPTEVKGFAVSSVKRKKERFDLKKGKREGSVILIFKQPIGREDLDGFGDYPIGVGVGAGAGCATDFPTSKMKRNNDGFGV</sequence>
<reference evidence="2" key="1">
    <citation type="journal article" date="2022" name="Mol. Ecol. Resour.">
        <title>The genomes of chicory, endive, great burdock and yacon provide insights into Asteraceae palaeo-polyploidization history and plant inulin production.</title>
        <authorList>
            <person name="Fan W."/>
            <person name="Wang S."/>
            <person name="Wang H."/>
            <person name="Wang A."/>
            <person name="Jiang F."/>
            <person name="Liu H."/>
            <person name="Zhao H."/>
            <person name="Xu D."/>
            <person name="Zhang Y."/>
        </authorList>
    </citation>
    <scope>NUCLEOTIDE SEQUENCE [LARGE SCALE GENOMIC DNA]</scope>
    <source>
        <strain evidence="2">cv. Punajuju</strain>
    </source>
</reference>
<organism evidence="1 2">
    <name type="scientific">Cichorium intybus</name>
    <name type="common">Chicory</name>
    <dbReference type="NCBI Taxonomy" id="13427"/>
    <lineage>
        <taxon>Eukaryota</taxon>
        <taxon>Viridiplantae</taxon>
        <taxon>Streptophyta</taxon>
        <taxon>Embryophyta</taxon>
        <taxon>Tracheophyta</taxon>
        <taxon>Spermatophyta</taxon>
        <taxon>Magnoliopsida</taxon>
        <taxon>eudicotyledons</taxon>
        <taxon>Gunneridae</taxon>
        <taxon>Pentapetalae</taxon>
        <taxon>asterids</taxon>
        <taxon>campanulids</taxon>
        <taxon>Asterales</taxon>
        <taxon>Asteraceae</taxon>
        <taxon>Cichorioideae</taxon>
        <taxon>Cichorieae</taxon>
        <taxon>Cichoriinae</taxon>
        <taxon>Cichorium</taxon>
    </lineage>
</organism>
<evidence type="ECO:0000313" key="2">
    <source>
        <dbReference type="Proteomes" id="UP001055811"/>
    </source>
</evidence>
<comment type="caution">
    <text evidence="1">The sequence shown here is derived from an EMBL/GenBank/DDBJ whole genome shotgun (WGS) entry which is preliminary data.</text>
</comment>
<accession>A0ACB8ZQX6</accession>
<keyword evidence="2" id="KW-1185">Reference proteome</keyword>
<dbReference type="Proteomes" id="UP001055811">
    <property type="component" value="Linkage Group LG08"/>
</dbReference>
<evidence type="ECO:0000313" key="1">
    <source>
        <dbReference type="EMBL" id="KAI3700217.1"/>
    </source>
</evidence>
<dbReference type="EMBL" id="CM042016">
    <property type="protein sequence ID" value="KAI3700217.1"/>
    <property type="molecule type" value="Genomic_DNA"/>
</dbReference>
<gene>
    <name evidence="1" type="ORF">L2E82_44838</name>
</gene>
<protein>
    <submittedName>
        <fullName evidence="1">Uncharacterized protein</fullName>
    </submittedName>
</protein>
<reference evidence="1 2" key="2">
    <citation type="journal article" date="2022" name="Mol. Ecol. Resour.">
        <title>The genomes of chicory, endive, great burdock and yacon provide insights into Asteraceae paleo-polyploidization history and plant inulin production.</title>
        <authorList>
            <person name="Fan W."/>
            <person name="Wang S."/>
            <person name="Wang H."/>
            <person name="Wang A."/>
            <person name="Jiang F."/>
            <person name="Liu H."/>
            <person name="Zhao H."/>
            <person name="Xu D."/>
            <person name="Zhang Y."/>
        </authorList>
    </citation>
    <scope>NUCLEOTIDE SEQUENCE [LARGE SCALE GENOMIC DNA]</scope>
    <source>
        <strain evidence="2">cv. Punajuju</strain>
        <tissue evidence="1">Leaves</tissue>
    </source>
</reference>
<name>A0ACB8ZQX6_CICIN</name>
<proteinExistence type="predicted"/>